<evidence type="ECO:0000256" key="6">
    <source>
        <dbReference type="ARBA" id="ARBA00018236"/>
    </source>
</evidence>
<dbReference type="InterPro" id="IPR011051">
    <property type="entry name" value="RmlC_Cupin_sf"/>
</dbReference>
<evidence type="ECO:0000256" key="8">
    <source>
        <dbReference type="ARBA" id="ARBA00022833"/>
    </source>
</evidence>
<dbReference type="InParanoid" id="A0A2N3N7V8"/>
<dbReference type="NCBIfam" id="TIGR00218">
    <property type="entry name" value="manA"/>
    <property type="match status" value="1"/>
</dbReference>
<comment type="catalytic activity">
    <reaction evidence="1">
        <text>D-mannose 6-phosphate = D-fructose 6-phosphate</text>
        <dbReference type="Rhea" id="RHEA:12356"/>
        <dbReference type="ChEBI" id="CHEBI:58735"/>
        <dbReference type="ChEBI" id="CHEBI:61527"/>
        <dbReference type="EC" id="5.3.1.8"/>
    </reaction>
</comment>
<evidence type="ECO:0000256" key="11">
    <source>
        <dbReference type="ARBA" id="ARBA00030762"/>
    </source>
</evidence>
<dbReference type="GO" id="GO:0008270">
    <property type="term" value="F:zinc ion binding"/>
    <property type="evidence" value="ECO:0007669"/>
    <property type="project" value="InterPro"/>
</dbReference>
<dbReference type="PANTHER" id="PTHR10309">
    <property type="entry name" value="MANNOSE-6-PHOSPHATE ISOMERASE"/>
    <property type="match status" value="1"/>
</dbReference>
<organism evidence="16 17">
    <name type="scientific">Lomentospora prolificans</name>
    <dbReference type="NCBI Taxonomy" id="41688"/>
    <lineage>
        <taxon>Eukaryota</taxon>
        <taxon>Fungi</taxon>
        <taxon>Dikarya</taxon>
        <taxon>Ascomycota</taxon>
        <taxon>Pezizomycotina</taxon>
        <taxon>Sordariomycetes</taxon>
        <taxon>Hypocreomycetidae</taxon>
        <taxon>Microascales</taxon>
        <taxon>Microascaceae</taxon>
        <taxon>Lomentospora</taxon>
    </lineage>
</organism>
<dbReference type="Gene3D" id="1.10.441.10">
    <property type="entry name" value="Phosphomannose Isomerase, domain 2"/>
    <property type="match status" value="1"/>
</dbReference>
<dbReference type="CDD" id="cd07011">
    <property type="entry name" value="cupin_PMI_type_I_N"/>
    <property type="match status" value="1"/>
</dbReference>
<feature type="domain" description="Phosphomannose isomerase type I C-terminal" evidence="14">
    <location>
        <begin position="332"/>
        <end position="376"/>
    </location>
</feature>
<keyword evidence="7 12" id="KW-0479">Metal-binding</keyword>
<evidence type="ECO:0000256" key="5">
    <source>
        <dbReference type="ARBA" id="ARBA00011956"/>
    </source>
</evidence>
<evidence type="ECO:0000313" key="16">
    <source>
        <dbReference type="EMBL" id="PKS08541.1"/>
    </source>
</evidence>
<comment type="similarity">
    <text evidence="4 13">Belongs to the mannose-6-phosphate isomerase type 1 family.</text>
</comment>
<keyword evidence="8 12" id="KW-0862">Zinc</keyword>
<dbReference type="InterPro" id="IPR001250">
    <property type="entry name" value="Man6P_Isoase-1"/>
</dbReference>
<accession>A0A2N3N7V8</accession>
<dbReference type="UniPathway" id="UPA00126">
    <property type="reaction ID" value="UER00423"/>
</dbReference>
<dbReference type="GO" id="GO:0005829">
    <property type="term" value="C:cytosol"/>
    <property type="evidence" value="ECO:0007669"/>
    <property type="project" value="TreeGrafter"/>
</dbReference>
<dbReference type="AlphaFoldDB" id="A0A2N3N7V8"/>
<sequence length="410" mass="45529">MARDTPRVIQLSGSCNNYPWGKKGKDSLAARLCAKTPNTGFKIDDDEVYSEMCFGDYPDFPAHSVETGEPLADILKKDQDYLLGENVVQHLDAQLPFLPKVLSIAKALPLQIHPNKELSEKLHKKDPKKFTDPNHKPEIAVALSKFEVFAGWKPLSIVSVLLNMPALRQFIPEGTTSWTNDTLKEVVRGLLKADEKLVKEVEDDLKQKSRSELDHLGQQGYMLDLLPRLQEQYGSTDPGTLVALLCMNYLVLEAGEALFIPADGIHAYLSGDIIECMARSNNVLNSGFCPRADRDNIDLFAETITFKALGKKDIMLPAKDSEYGANGYTVEYTPPIKEFTMFKTDLAGNLEEHIREQSGPSVAIVTKGGGILTADGRDYPANEGYIFFIAPKTPLRWRTIDGMQVHMAAV</sequence>
<comment type="pathway">
    <text evidence="3">Nucleotide-sugar biosynthesis; GDP-alpha-D-mannose biosynthesis; alpha-D-mannose 1-phosphate from D-fructose 6-phosphate: step 1/2.</text>
</comment>
<dbReference type="PIRSF" id="PIRSF001480">
    <property type="entry name" value="Mannose-6-phosphate_isomerase"/>
    <property type="match status" value="1"/>
</dbReference>
<evidence type="ECO:0000259" key="14">
    <source>
        <dbReference type="Pfam" id="PF01238"/>
    </source>
</evidence>
<dbReference type="InterPro" id="IPR016305">
    <property type="entry name" value="Mannose-6-P_Isomerase"/>
</dbReference>
<feature type="binding site" evidence="12">
    <location>
        <position position="266"/>
    </location>
    <ligand>
        <name>Zn(2+)</name>
        <dbReference type="ChEBI" id="CHEBI:29105"/>
    </ligand>
</feature>
<dbReference type="InterPro" id="IPR014710">
    <property type="entry name" value="RmlC-like_jellyroll"/>
</dbReference>
<dbReference type="OrthoDB" id="6605218at2759"/>
<dbReference type="InterPro" id="IPR046457">
    <property type="entry name" value="PMI_typeI_cat"/>
</dbReference>
<evidence type="ECO:0000256" key="13">
    <source>
        <dbReference type="RuleBase" id="RU004189"/>
    </source>
</evidence>
<evidence type="ECO:0000259" key="15">
    <source>
        <dbReference type="Pfam" id="PF20511"/>
    </source>
</evidence>
<gene>
    <name evidence="16" type="ORF">jhhlp_004927</name>
</gene>
<dbReference type="GO" id="GO:0005975">
    <property type="term" value="P:carbohydrate metabolic process"/>
    <property type="evidence" value="ECO:0007669"/>
    <property type="project" value="InterPro"/>
</dbReference>
<dbReference type="EMBL" id="NLAX01000095">
    <property type="protein sequence ID" value="PKS08541.1"/>
    <property type="molecule type" value="Genomic_DNA"/>
</dbReference>
<name>A0A2N3N7V8_9PEZI</name>
<dbReference type="InterPro" id="IPR046456">
    <property type="entry name" value="PMI_typeI_C"/>
</dbReference>
<dbReference type="Pfam" id="PF01238">
    <property type="entry name" value="PMI_typeI_C"/>
    <property type="match status" value="1"/>
</dbReference>
<evidence type="ECO:0000256" key="2">
    <source>
        <dbReference type="ARBA" id="ARBA00002564"/>
    </source>
</evidence>
<dbReference type="GO" id="GO:0009298">
    <property type="term" value="P:GDP-mannose biosynthetic process"/>
    <property type="evidence" value="ECO:0007669"/>
    <property type="project" value="UniProtKB-UniPathway"/>
</dbReference>
<dbReference type="SUPFAM" id="SSF51182">
    <property type="entry name" value="RmlC-like cupins"/>
    <property type="match status" value="1"/>
</dbReference>
<comment type="cofactor">
    <cofactor evidence="12">
        <name>Zn(2+)</name>
        <dbReference type="ChEBI" id="CHEBI:29105"/>
    </cofactor>
    <text evidence="12">Binds 1 zinc ion per subunit.</text>
</comment>
<comment type="caution">
    <text evidence="16">The sequence shown here is derived from an EMBL/GenBank/DDBJ whole genome shotgun (WGS) entry which is preliminary data.</text>
</comment>
<dbReference type="Proteomes" id="UP000233524">
    <property type="component" value="Unassembled WGS sequence"/>
</dbReference>
<reference evidence="16 17" key="1">
    <citation type="journal article" date="2017" name="G3 (Bethesda)">
        <title>First Draft Genome Sequence of the Pathogenic Fungus Lomentospora prolificans (Formerly Scedosporium prolificans).</title>
        <authorList>
            <person name="Luo R."/>
            <person name="Zimin A."/>
            <person name="Workman R."/>
            <person name="Fan Y."/>
            <person name="Pertea G."/>
            <person name="Grossman N."/>
            <person name="Wear M.P."/>
            <person name="Jia B."/>
            <person name="Miller H."/>
            <person name="Casadevall A."/>
            <person name="Timp W."/>
            <person name="Zhang S.X."/>
            <person name="Salzberg S.L."/>
        </authorList>
    </citation>
    <scope>NUCLEOTIDE SEQUENCE [LARGE SCALE GENOMIC DNA]</scope>
    <source>
        <strain evidence="16 17">JHH-5317</strain>
    </source>
</reference>
<dbReference type="Pfam" id="PF20511">
    <property type="entry name" value="PMI_typeI_cat"/>
    <property type="match status" value="1"/>
</dbReference>
<dbReference type="EC" id="5.3.1.8" evidence="5"/>
<keyword evidence="17" id="KW-1185">Reference proteome</keyword>
<evidence type="ECO:0000256" key="10">
    <source>
        <dbReference type="ARBA" id="ARBA00029741"/>
    </source>
</evidence>
<dbReference type="Gene3D" id="2.60.120.10">
    <property type="entry name" value="Jelly Rolls"/>
    <property type="match status" value="2"/>
</dbReference>
<evidence type="ECO:0000256" key="12">
    <source>
        <dbReference type="PIRSR" id="PIRSR001480-2"/>
    </source>
</evidence>
<proteinExistence type="inferred from homology"/>
<comment type="function">
    <text evidence="2">Involved in the synthesis of the GDP-mannose and dolichol-phosphate-mannose required for a number of critical mannosyl transfer reactions.</text>
</comment>
<dbReference type="PRINTS" id="PR00714">
    <property type="entry name" value="MAN6PISMRASE"/>
</dbReference>
<evidence type="ECO:0000256" key="9">
    <source>
        <dbReference type="ARBA" id="ARBA00023235"/>
    </source>
</evidence>
<keyword evidence="9" id="KW-0413">Isomerase</keyword>
<evidence type="ECO:0000256" key="4">
    <source>
        <dbReference type="ARBA" id="ARBA00010772"/>
    </source>
</evidence>
<feature type="binding site" evidence="12">
    <location>
        <position position="138"/>
    </location>
    <ligand>
        <name>Zn(2+)</name>
        <dbReference type="ChEBI" id="CHEBI:29105"/>
    </ligand>
</feature>
<feature type="binding site" evidence="12">
    <location>
        <position position="113"/>
    </location>
    <ligand>
        <name>Zn(2+)</name>
        <dbReference type="ChEBI" id="CHEBI:29105"/>
    </ligand>
</feature>
<evidence type="ECO:0000256" key="1">
    <source>
        <dbReference type="ARBA" id="ARBA00000757"/>
    </source>
</evidence>
<protein>
    <recommendedName>
        <fullName evidence="6">Mannose-6-phosphate isomerase</fullName>
        <ecNumber evidence="5">5.3.1.8</ecNumber>
    </recommendedName>
    <alternativeName>
        <fullName evidence="10">Phosphohexomutase</fullName>
    </alternativeName>
    <alternativeName>
        <fullName evidence="11">Phosphomannose isomerase</fullName>
    </alternativeName>
</protein>
<feature type="binding site" evidence="12">
    <location>
        <position position="111"/>
    </location>
    <ligand>
        <name>Zn(2+)</name>
        <dbReference type="ChEBI" id="CHEBI:29105"/>
    </ligand>
</feature>
<dbReference type="GO" id="GO:0004476">
    <property type="term" value="F:mannose-6-phosphate isomerase activity"/>
    <property type="evidence" value="ECO:0007669"/>
    <property type="project" value="UniProtKB-EC"/>
</dbReference>
<evidence type="ECO:0000313" key="17">
    <source>
        <dbReference type="Proteomes" id="UP000233524"/>
    </source>
</evidence>
<feature type="domain" description="Phosphomannose isomerase type I catalytic" evidence="15">
    <location>
        <begin position="9"/>
        <end position="155"/>
    </location>
</feature>
<dbReference type="STRING" id="41688.A0A2N3N7V8"/>
<dbReference type="VEuPathDB" id="FungiDB:jhhlp_004927"/>
<dbReference type="PANTHER" id="PTHR10309:SF4">
    <property type="entry name" value="MANNOSE-6-PHOSPHATE ISOMERASE"/>
    <property type="match status" value="1"/>
</dbReference>
<evidence type="ECO:0000256" key="3">
    <source>
        <dbReference type="ARBA" id="ARBA00004666"/>
    </source>
</evidence>
<evidence type="ECO:0000256" key="7">
    <source>
        <dbReference type="ARBA" id="ARBA00022723"/>
    </source>
</evidence>